<name>K0T3B1_THAOC</name>
<dbReference type="Proteomes" id="UP000266841">
    <property type="component" value="Unassembled WGS sequence"/>
</dbReference>
<evidence type="ECO:0000256" key="1">
    <source>
        <dbReference type="SAM" id="MobiDB-lite"/>
    </source>
</evidence>
<accession>K0T3B1</accession>
<dbReference type="AlphaFoldDB" id="K0T3B1"/>
<evidence type="ECO:0000313" key="3">
    <source>
        <dbReference type="Proteomes" id="UP000266841"/>
    </source>
</evidence>
<keyword evidence="3" id="KW-1185">Reference proteome</keyword>
<sequence>ETVYPLLVEGSVQRWREAPFIVGDFQATPASPVPRPAERLSTMFSCVERHRISGRDNTTRLDEPVHTVEGNGITDAVRRRSGRDSCSVGRTTHVCGLGGSRRRAVGPLRRSLAALVDRYTMESPPPTPQSTLRGIDASGRPSGGGGSRFAARRCVDNGQIRGAFLLC</sequence>
<proteinExistence type="predicted"/>
<feature type="non-terminal residue" evidence="2">
    <location>
        <position position="1"/>
    </location>
</feature>
<dbReference type="EMBL" id="AGNL01004778">
    <property type="protein sequence ID" value="EJK73143.1"/>
    <property type="molecule type" value="Genomic_DNA"/>
</dbReference>
<comment type="caution">
    <text evidence="2">The sequence shown here is derived from an EMBL/GenBank/DDBJ whole genome shotgun (WGS) entry which is preliminary data.</text>
</comment>
<evidence type="ECO:0000313" key="2">
    <source>
        <dbReference type="EMBL" id="EJK73143.1"/>
    </source>
</evidence>
<protein>
    <submittedName>
        <fullName evidence="2">Uncharacterized protein</fullName>
    </submittedName>
</protein>
<feature type="region of interest" description="Disordered" evidence="1">
    <location>
        <begin position="122"/>
        <end position="148"/>
    </location>
</feature>
<gene>
    <name evidence="2" type="ORF">THAOC_05249</name>
</gene>
<reference evidence="2 3" key="1">
    <citation type="journal article" date="2012" name="Genome Biol.">
        <title>Genome and low-iron response of an oceanic diatom adapted to chronic iron limitation.</title>
        <authorList>
            <person name="Lommer M."/>
            <person name="Specht M."/>
            <person name="Roy A.S."/>
            <person name="Kraemer L."/>
            <person name="Andreson R."/>
            <person name="Gutowska M.A."/>
            <person name="Wolf J."/>
            <person name="Bergner S.V."/>
            <person name="Schilhabel M.B."/>
            <person name="Klostermeier U.C."/>
            <person name="Beiko R.G."/>
            <person name="Rosenstiel P."/>
            <person name="Hippler M."/>
            <person name="Laroche J."/>
        </authorList>
    </citation>
    <scope>NUCLEOTIDE SEQUENCE [LARGE SCALE GENOMIC DNA]</scope>
    <source>
        <strain evidence="2 3">CCMP1005</strain>
    </source>
</reference>
<organism evidence="2 3">
    <name type="scientific">Thalassiosira oceanica</name>
    <name type="common">Marine diatom</name>
    <dbReference type="NCBI Taxonomy" id="159749"/>
    <lineage>
        <taxon>Eukaryota</taxon>
        <taxon>Sar</taxon>
        <taxon>Stramenopiles</taxon>
        <taxon>Ochrophyta</taxon>
        <taxon>Bacillariophyta</taxon>
        <taxon>Coscinodiscophyceae</taxon>
        <taxon>Thalassiosirophycidae</taxon>
        <taxon>Thalassiosirales</taxon>
        <taxon>Thalassiosiraceae</taxon>
        <taxon>Thalassiosira</taxon>
    </lineage>
</organism>